<evidence type="ECO:0000313" key="2">
    <source>
        <dbReference type="Proteomes" id="UP000635245"/>
    </source>
</evidence>
<dbReference type="RefSeq" id="WP_200314107.1">
    <property type="nucleotide sequence ID" value="NZ_JAENJH010000001.1"/>
</dbReference>
<dbReference type="Proteomes" id="UP000635245">
    <property type="component" value="Unassembled WGS sequence"/>
</dbReference>
<evidence type="ECO:0000313" key="1">
    <source>
        <dbReference type="EMBL" id="MBK1783070.1"/>
    </source>
</evidence>
<protein>
    <submittedName>
        <fullName evidence="1">Uncharacterized protein</fullName>
    </submittedName>
</protein>
<dbReference type="EMBL" id="JAENJH010000001">
    <property type="protein sequence ID" value="MBK1783070.1"/>
    <property type="molecule type" value="Genomic_DNA"/>
</dbReference>
<proteinExistence type="predicted"/>
<keyword evidence="2" id="KW-1185">Reference proteome</keyword>
<gene>
    <name evidence="1" type="ORF">JHE00_01945</name>
</gene>
<dbReference type="AlphaFoldDB" id="A0A934V3I8"/>
<name>A0A934V3I8_9PSEU</name>
<sequence>MIDQRCPRCGWPLAELPAPAASTHAMSRGQVSYRRCVCGSWLLVLNGELLGATRARS</sequence>
<accession>A0A934V3I8</accession>
<organism evidence="1 2">
    <name type="scientific">Prauserella cavernicola</name>
    <dbReference type="NCBI Taxonomy" id="2800127"/>
    <lineage>
        <taxon>Bacteria</taxon>
        <taxon>Bacillati</taxon>
        <taxon>Actinomycetota</taxon>
        <taxon>Actinomycetes</taxon>
        <taxon>Pseudonocardiales</taxon>
        <taxon>Pseudonocardiaceae</taxon>
        <taxon>Prauserella</taxon>
    </lineage>
</organism>
<comment type="caution">
    <text evidence="1">The sequence shown here is derived from an EMBL/GenBank/DDBJ whole genome shotgun (WGS) entry which is preliminary data.</text>
</comment>
<reference evidence="1" key="1">
    <citation type="submission" date="2020-12" db="EMBL/GenBank/DDBJ databases">
        <title>Prauserella sp. ASG 168, a novel actinomycete isolated from cave rock.</title>
        <authorList>
            <person name="Suriyachadkun C."/>
        </authorList>
    </citation>
    <scope>NUCLEOTIDE SEQUENCE</scope>
    <source>
        <strain evidence="1">ASG 168</strain>
    </source>
</reference>